<protein>
    <submittedName>
        <fullName evidence="2">Uncharacterized protein</fullName>
    </submittedName>
</protein>
<gene>
    <name evidence="2" type="ORF">DAPPUDRAFT_306260</name>
</gene>
<dbReference type="Proteomes" id="UP000000305">
    <property type="component" value="Unassembled WGS sequence"/>
</dbReference>
<keyword evidence="1" id="KW-0175">Coiled coil</keyword>
<dbReference type="KEGG" id="dpx:DAPPUDRAFT_306260"/>
<accession>E9GW64</accession>
<evidence type="ECO:0000313" key="3">
    <source>
        <dbReference type="Proteomes" id="UP000000305"/>
    </source>
</evidence>
<organism evidence="2 3">
    <name type="scientific">Daphnia pulex</name>
    <name type="common">Water flea</name>
    <dbReference type="NCBI Taxonomy" id="6669"/>
    <lineage>
        <taxon>Eukaryota</taxon>
        <taxon>Metazoa</taxon>
        <taxon>Ecdysozoa</taxon>
        <taxon>Arthropoda</taxon>
        <taxon>Crustacea</taxon>
        <taxon>Branchiopoda</taxon>
        <taxon>Diplostraca</taxon>
        <taxon>Cladocera</taxon>
        <taxon>Anomopoda</taxon>
        <taxon>Daphniidae</taxon>
        <taxon>Daphnia</taxon>
    </lineage>
</organism>
<name>E9GW64_DAPPU</name>
<dbReference type="InParanoid" id="E9GW64"/>
<sequence length="273" mass="31317">MEPQDCTHVELLDGLRAEEGKLEKLITSYSLEFYEVLSEQKRLKITELETKLLIEEELLASKEDLLKSLERQASQTQCLVDACKEERDSLSNIAEEFVIALNLARSQAVAAEKGVSEAKQKLNSANEGDFKNYLRNTLAMKEKRAEAAMKGSDLAVSQLEKAKKDLQDAEEDLKTKNAAYQQTLEQIAKAKSELMVVRDNRASVDLELNLYYSQLKSRTENNENYHNLLELKKKMLGIKFQIEKEELLCNLETKYNRMREELNLGKDITNQFL</sequence>
<keyword evidence="3" id="KW-1185">Reference proteome</keyword>
<dbReference type="OrthoDB" id="10412090at2759"/>
<feature type="coiled-coil region" evidence="1">
    <location>
        <begin position="52"/>
        <end position="86"/>
    </location>
</feature>
<dbReference type="HOGENOM" id="CLU_1020349_0_0_1"/>
<proteinExistence type="predicted"/>
<dbReference type="AlphaFoldDB" id="E9GW64"/>
<evidence type="ECO:0000313" key="2">
    <source>
        <dbReference type="EMBL" id="EFX76322.1"/>
    </source>
</evidence>
<dbReference type="EMBL" id="GL732569">
    <property type="protein sequence ID" value="EFX76322.1"/>
    <property type="molecule type" value="Genomic_DNA"/>
</dbReference>
<evidence type="ECO:0000256" key="1">
    <source>
        <dbReference type="SAM" id="Coils"/>
    </source>
</evidence>
<reference evidence="2 3" key="1">
    <citation type="journal article" date="2011" name="Science">
        <title>The ecoresponsive genome of Daphnia pulex.</title>
        <authorList>
            <person name="Colbourne J.K."/>
            <person name="Pfrender M.E."/>
            <person name="Gilbert D."/>
            <person name="Thomas W.K."/>
            <person name="Tucker A."/>
            <person name="Oakley T.H."/>
            <person name="Tokishita S."/>
            <person name="Aerts A."/>
            <person name="Arnold G.J."/>
            <person name="Basu M.K."/>
            <person name="Bauer D.J."/>
            <person name="Caceres C.E."/>
            <person name="Carmel L."/>
            <person name="Casola C."/>
            <person name="Choi J.H."/>
            <person name="Detter J.C."/>
            <person name="Dong Q."/>
            <person name="Dusheyko S."/>
            <person name="Eads B.D."/>
            <person name="Frohlich T."/>
            <person name="Geiler-Samerotte K.A."/>
            <person name="Gerlach D."/>
            <person name="Hatcher P."/>
            <person name="Jogdeo S."/>
            <person name="Krijgsveld J."/>
            <person name="Kriventseva E.V."/>
            <person name="Kultz D."/>
            <person name="Laforsch C."/>
            <person name="Lindquist E."/>
            <person name="Lopez J."/>
            <person name="Manak J.R."/>
            <person name="Muller J."/>
            <person name="Pangilinan J."/>
            <person name="Patwardhan R.P."/>
            <person name="Pitluck S."/>
            <person name="Pritham E.J."/>
            <person name="Rechtsteiner A."/>
            <person name="Rho M."/>
            <person name="Rogozin I.B."/>
            <person name="Sakarya O."/>
            <person name="Salamov A."/>
            <person name="Schaack S."/>
            <person name="Shapiro H."/>
            <person name="Shiga Y."/>
            <person name="Skalitzky C."/>
            <person name="Smith Z."/>
            <person name="Souvorov A."/>
            <person name="Sung W."/>
            <person name="Tang Z."/>
            <person name="Tsuchiya D."/>
            <person name="Tu H."/>
            <person name="Vos H."/>
            <person name="Wang M."/>
            <person name="Wolf Y.I."/>
            <person name="Yamagata H."/>
            <person name="Yamada T."/>
            <person name="Ye Y."/>
            <person name="Shaw J.R."/>
            <person name="Andrews J."/>
            <person name="Crease T.J."/>
            <person name="Tang H."/>
            <person name="Lucas S.M."/>
            <person name="Robertson H.M."/>
            <person name="Bork P."/>
            <person name="Koonin E.V."/>
            <person name="Zdobnov E.M."/>
            <person name="Grigoriev I.V."/>
            <person name="Lynch M."/>
            <person name="Boore J.L."/>
        </authorList>
    </citation>
    <scope>NUCLEOTIDE SEQUENCE [LARGE SCALE GENOMIC DNA]</scope>
</reference>
<feature type="coiled-coil region" evidence="1">
    <location>
        <begin position="152"/>
        <end position="200"/>
    </location>
</feature>